<proteinExistence type="predicted"/>
<sequence>MSVFLPAVLATATASGSLGGQSLFLRLGAEEAAVLEFPQDPGVLYRSPEPIY</sequence>
<name>A0A381NQT0_9ZZZZ</name>
<organism evidence="1">
    <name type="scientific">marine metagenome</name>
    <dbReference type="NCBI Taxonomy" id="408172"/>
    <lineage>
        <taxon>unclassified sequences</taxon>
        <taxon>metagenomes</taxon>
        <taxon>ecological metagenomes</taxon>
    </lineage>
</organism>
<reference evidence="1" key="1">
    <citation type="submission" date="2018-05" db="EMBL/GenBank/DDBJ databases">
        <authorList>
            <person name="Lanie J.A."/>
            <person name="Ng W.-L."/>
            <person name="Kazmierczak K.M."/>
            <person name="Andrzejewski T.M."/>
            <person name="Davidsen T.M."/>
            <person name="Wayne K.J."/>
            <person name="Tettelin H."/>
            <person name="Glass J.I."/>
            <person name="Rusch D."/>
            <person name="Podicherti R."/>
            <person name="Tsui H.-C.T."/>
            <person name="Winkler M.E."/>
        </authorList>
    </citation>
    <scope>NUCLEOTIDE SEQUENCE</scope>
</reference>
<dbReference type="AlphaFoldDB" id="A0A381NQT0"/>
<dbReference type="EMBL" id="UINC01000532">
    <property type="protein sequence ID" value="SUZ56946.1"/>
    <property type="molecule type" value="Genomic_DNA"/>
</dbReference>
<protein>
    <submittedName>
        <fullName evidence="1">Uncharacterized protein</fullName>
    </submittedName>
</protein>
<accession>A0A381NQT0</accession>
<evidence type="ECO:0000313" key="1">
    <source>
        <dbReference type="EMBL" id="SUZ56946.1"/>
    </source>
</evidence>
<gene>
    <name evidence="1" type="ORF">METZ01_LOCUS9800</name>
</gene>